<evidence type="ECO:0000313" key="2">
    <source>
        <dbReference type="EMBL" id="MCZ4551827.1"/>
    </source>
</evidence>
<dbReference type="EMBL" id="JAPWIE010000005">
    <property type="protein sequence ID" value="MCZ4551827.1"/>
    <property type="molecule type" value="Genomic_DNA"/>
</dbReference>
<evidence type="ECO:0000256" key="1">
    <source>
        <dbReference type="SAM" id="Phobius"/>
    </source>
</evidence>
<evidence type="ECO:0000313" key="3">
    <source>
        <dbReference type="Proteomes" id="UP001067235"/>
    </source>
</evidence>
<comment type="caution">
    <text evidence="2">The sequence shown here is derived from an EMBL/GenBank/DDBJ whole genome shotgun (WGS) entry which is preliminary data.</text>
</comment>
<keyword evidence="1" id="KW-0472">Membrane</keyword>
<proteinExistence type="predicted"/>
<keyword evidence="3" id="KW-1185">Reference proteome</keyword>
<name>A0ABT4N1L2_GORRU</name>
<organism evidence="2 3">
    <name type="scientific">Gordonia rubripertincta</name>
    <name type="common">Rhodococcus corallinus</name>
    <dbReference type="NCBI Taxonomy" id="36822"/>
    <lineage>
        <taxon>Bacteria</taxon>
        <taxon>Bacillati</taxon>
        <taxon>Actinomycetota</taxon>
        <taxon>Actinomycetes</taxon>
        <taxon>Mycobacteriales</taxon>
        <taxon>Gordoniaceae</taxon>
        <taxon>Gordonia</taxon>
    </lineage>
</organism>
<sequence length="118" mass="12240">MSVTPVITWAGGVVPAADAVLYTVAAIVSTAALLLIQLRVGLRVQDGAGIGVVIVLIAGVAAWAVTMVLTLLQSPIAVPSLIAAILLLSHALREPLAPDRRESDGRLLSDDSLRKLLE</sequence>
<keyword evidence="1" id="KW-1133">Transmembrane helix</keyword>
<accession>A0ABT4N1L2</accession>
<dbReference type="RefSeq" id="WP_301572725.1">
    <property type="nucleotide sequence ID" value="NZ_JAPWIE010000005.1"/>
</dbReference>
<protein>
    <submittedName>
        <fullName evidence="2">Uncharacterized protein</fullName>
    </submittedName>
</protein>
<feature type="transmembrane region" description="Helical" evidence="1">
    <location>
        <begin position="19"/>
        <end position="36"/>
    </location>
</feature>
<keyword evidence="1" id="KW-0812">Transmembrane</keyword>
<dbReference type="Proteomes" id="UP001067235">
    <property type="component" value="Unassembled WGS sequence"/>
</dbReference>
<gene>
    <name evidence="2" type="ORF">O4213_17690</name>
</gene>
<feature type="transmembrane region" description="Helical" evidence="1">
    <location>
        <begin position="48"/>
        <end position="70"/>
    </location>
</feature>
<feature type="transmembrane region" description="Helical" evidence="1">
    <location>
        <begin position="76"/>
        <end position="92"/>
    </location>
</feature>
<reference evidence="2" key="1">
    <citation type="submission" date="2022-12" db="EMBL/GenBank/DDBJ databases">
        <authorList>
            <person name="Krivoruchko A.V."/>
            <person name="Elkin A."/>
        </authorList>
    </citation>
    <scope>NUCLEOTIDE SEQUENCE</scope>
    <source>
        <strain evidence="2">IEGM 1388</strain>
    </source>
</reference>